<keyword evidence="6 7" id="KW-0472">Membrane</keyword>
<protein>
    <submittedName>
        <fullName evidence="9">Cytochrome C biogenesis protein CcdA</fullName>
    </submittedName>
</protein>
<dbReference type="RefSeq" id="WP_107325379.1">
    <property type="nucleotide sequence ID" value="NZ_PZKF01000024.1"/>
</dbReference>
<comment type="similarity">
    <text evidence="2">Belongs to the DsbD family.</text>
</comment>
<proteinExistence type="inferred from homology"/>
<feature type="transmembrane region" description="Helical" evidence="7">
    <location>
        <begin position="96"/>
        <end position="115"/>
    </location>
</feature>
<evidence type="ECO:0000256" key="4">
    <source>
        <dbReference type="ARBA" id="ARBA00022748"/>
    </source>
</evidence>
<feature type="domain" description="Cytochrome C biogenesis protein transmembrane" evidence="8">
    <location>
        <begin position="14"/>
        <end position="229"/>
    </location>
</feature>
<evidence type="ECO:0000256" key="6">
    <source>
        <dbReference type="ARBA" id="ARBA00023136"/>
    </source>
</evidence>
<comment type="caution">
    <text evidence="9">The sequence shown here is derived from an EMBL/GenBank/DDBJ whole genome shotgun (WGS) entry which is preliminary data.</text>
</comment>
<dbReference type="GO" id="GO:0016020">
    <property type="term" value="C:membrane"/>
    <property type="evidence" value="ECO:0007669"/>
    <property type="project" value="UniProtKB-SubCell"/>
</dbReference>
<feature type="transmembrane region" description="Helical" evidence="7">
    <location>
        <begin position="174"/>
        <end position="195"/>
    </location>
</feature>
<dbReference type="Proteomes" id="UP000241899">
    <property type="component" value="Unassembled WGS sequence"/>
</dbReference>
<feature type="transmembrane region" description="Helical" evidence="7">
    <location>
        <begin position="60"/>
        <end position="84"/>
    </location>
</feature>
<evidence type="ECO:0000256" key="2">
    <source>
        <dbReference type="ARBA" id="ARBA00006143"/>
    </source>
</evidence>
<sequence length="250" mass="26466">MGGTDVDGPDFRGAFLAGLLSFLTPCILPMVPFYLSYMAGISMSELRGGGAIAPGAQRRLIWSSIAFAMGVTTIFMLLGMGATALGQAFRAWMEPLSYVAAAILFLFGLHFLGVLRIGFLYREARIEAKSDPSTVLGAYVMGLAFGFGWTPCVGPALAAILMVASGMGDISRGAALLFVYGIGMTAPFVLAAFFARPFLAFMNRHRAKLGYVEKAMGVMLIVFAILIATDTLSLIADLMIKYLPGAGSLG</sequence>
<feature type="transmembrane region" description="Helical" evidence="7">
    <location>
        <begin position="216"/>
        <end position="240"/>
    </location>
</feature>
<evidence type="ECO:0000259" key="8">
    <source>
        <dbReference type="Pfam" id="PF02683"/>
    </source>
</evidence>
<dbReference type="PANTHER" id="PTHR31272">
    <property type="entry name" value="CYTOCHROME C-TYPE BIOGENESIS PROTEIN HI_1454-RELATED"/>
    <property type="match status" value="1"/>
</dbReference>
<keyword evidence="4" id="KW-0201">Cytochrome c-type biogenesis</keyword>
<evidence type="ECO:0000313" key="9">
    <source>
        <dbReference type="EMBL" id="PTE17079.1"/>
    </source>
</evidence>
<accession>A0A2T4JGN7</accession>
<feature type="transmembrane region" description="Helical" evidence="7">
    <location>
        <begin position="136"/>
        <end position="162"/>
    </location>
</feature>
<keyword evidence="3 7" id="KW-0812">Transmembrane</keyword>
<keyword evidence="5 7" id="KW-1133">Transmembrane helix</keyword>
<organism evidence="9 10">
    <name type="scientific">Phaeovulum veldkampii DSM 11550</name>
    <dbReference type="NCBI Taxonomy" id="1185920"/>
    <lineage>
        <taxon>Bacteria</taxon>
        <taxon>Pseudomonadati</taxon>
        <taxon>Pseudomonadota</taxon>
        <taxon>Alphaproteobacteria</taxon>
        <taxon>Rhodobacterales</taxon>
        <taxon>Paracoccaceae</taxon>
        <taxon>Phaeovulum</taxon>
    </lineage>
</organism>
<dbReference type="InterPro" id="IPR003834">
    <property type="entry name" value="Cyt_c_assmbl_TM_dom"/>
</dbReference>
<evidence type="ECO:0000313" key="10">
    <source>
        <dbReference type="Proteomes" id="UP000241899"/>
    </source>
</evidence>
<feature type="transmembrane region" description="Helical" evidence="7">
    <location>
        <begin position="15"/>
        <end position="39"/>
    </location>
</feature>
<dbReference type="AlphaFoldDB" id="A0A2T4JGN7"/>
<dbReference type="EMBL" id="PZKF01000024">
    <property type="protein sequence ID" value="PTE17079.1"/>
    <property type="molecule type" value="Genomic_DNA"/>
</dbReference>
<name>A0A2T4JGN7_9RHOB</name>
<gene>
    <name evidence="9" type="ORF">C5F46_10875</name>
</gene>
<evidence type="ECO:0000256" key="5">
    <source>
        <dbReference type="ARBA" id="ARBA00022989"/>
    </source>
</evidence>
<dbReference type="GO" id="GO:0017004">
    <property type="term" value="P:cytochrome complex assembly"/>
    <property type="evidence" value="ECO:0007669"/>
    <property type="project" value="UniProtKB-KW"/>
</dbReference>
<evidence type="ECO:0000256" key="1">
    <source>
        <dbReference type="ARBA" id="ARBA00004141"/>
    </source>
</evidence>
<keyword evidence="10" id="KW-1185">Reference proteome</keyword>
<dbReference type="OrthoDB" id="9803065at2"/>
<evidence type="ECO:0000256" key="3">
    <source>
        <dbReference type="ARBA" id="ARBA00022692"/>
    </source>
</evidence>
<dbReference type="InterPro" id="IPR051790">
    <property type="entry name" value="Cytochrome_c-biogenesis_DsbD"/>
</dbReference>
<dbReference type="Pfam" id="PF02683">
    <property type="entry name" value="DsbD_TM"/>
    <property type="match status" value="1"/>
</dbReference>
<reference evidence="9 10" key="1">
    <citation type="submission" date="2018-03" db="EMBL/GenBank/DDBJ databases">
        <title>Rhodobacter veldkampii.</title>
        <authorList>
            <person name="Meyer T.E."/>
            <person name="Miller S."/>
            <person name="Lodha T."/>
            <person name="Gandham S."/>
            <person name="Chintalapati S."/>
            <person name="Chintalapati V.R."/>
        </authorList>
    </citation>
    <scope>NUCLEOTIDE SEQUENCE [LARGE SCALE GENOMIC DNA]</scope>
    <source>
        <strain evidence="9 10">DSM 11550</strain>
    </source>
</reference>
<evidence type="ECO:0000256" key="7">
    <source>
        <dbReference type="SAM" id="Phobius"/>
    </source>
</evidence>
<dbReference type="PANTHER" id="PTHR31272:SF4">
    <property type="entry name" value="CYTOCHROME C-TYPE BIOGENESIS PROTEIN HI_1454-RELATED"/>
    <property type="match status" value="1"/>
</dbReference>
<comment type="subcellular location">
    <subcellularLocation>
        <location evidence="1">Membrane</location>
        <topology evidence="1">Multi-pass membrane protein</topology>
    </subcellularLocation>
</comment>